<dbReference type="EMBL" id="SVER01000004">
    <property type="protein sequence ID" value="MBE5918684.1"/>
    <property type="molecule type" value="Genomic_DNA"/>
</dbReference>
<dbReference type="Proteomes" id="UP000766246">
    <property type="component" value="Unassembled WGS sequence"/>
</dbReference>
<evidence type="ECO:0000313" key="2">
    <source>
        <dbReference type="EMBL" id="MBE5918684.1"/>
    </source>
</evidence>
<feature type="domain" description="Polymerase beta nucleotidyltransferase" evidence="1">
    <location>
        <begin position="11"/>
        <end position="93"/>
    </location>
</feature>
<dbReference type="Pfam" id="PF18765">
    <property type="entry name" value="Polbeta"/>
    <property type="match status" value="1"/>
</dbReference>
<accession>A0A927U5N2</accession>
<reference evidence="2" key="1">
    <citation type="submission" date="2019-04" db="EMBL/GenBank/DDBJ databases">
        <title>Evolution of Biomass-Degrading Anaerobic Consortia Revealed by Metagenomics.</title>
        <authorList>
            <person name="Peng X."/>
        </authorList>
    </citation>
    <scope>NUCLEOTIDE SEQUENCE</scope>
    <source>
        <strain evidence="2">SIG311</strain>
    </source>
</reference>
<dbReference type="AlphaFoldDB" id="A0A927U5N2"/>
<dbReference type="SUPFAM" id="SSF81301">
    <property type="entry name" value="Nucleotidyltransferase"/>
    <property type="match status" value="1"/>
</dbReference>
<gene>
    <name evidence="2" type="ORF">E7272_02460</name>
</gene>
<protein>
    <submittedName>
        <fullName evidence="2">Nucleotidyltransferase domain-containing protein</fullName>
    </submittedName>
</protein>
<sequence length="93" mass="10861">MQTMPIEDIIEQVTKIAHKYNVKRLDLFGSFANGTATEYSDIDFIIHGCDDIDSFEEEVQSIPTLRKIDIFNYDEVCSEELREDMDKYGKQIF</sequence>
<dbReference type="CDD" id="cd05403">
    <property type="entry name" value="NT_KNTase_like"/>
    <property type="match status" value="1"/>
</dbReference>
<evidence type="ECO:0000259" key="1">
    <source>
        <dbReference type="Pfam" id="PF18765"/>
    </source>
</evidence>
<dbReference type="InterPro" id="IPR041633">
    <property type="entry name" value="Polbeta"/>
</dbReference>
<proteinExistence type="predicted"/>
<comment type="caution">
    <text evidence="2">The sequence shown here is derived from an EMBL/GenBank/DDBJ whole genome shotgun (WGS) entry which is preliminary data.</text>
</comment>
<evidence type="ECO:0000313" key="3">
    <source>
        <dbReference type="Proteomes" id="UP000766246"/>
    </source>
</evidence>
<organism evidence="2 3">
    <name type="scientific">Pseudobutyrivibrio ruminis</name>
    <dbReference type="NCBI Taxonomy" id="46206"/>
    <lineage>
        <taxon>Bacteria</taxon>
        <taxon>Bacillati</taxon>
        <taxon>Bacillota</taxon>
        <taxon>Clostridia</taxon>
        <taxon>Lachnospirales</taxon>
        <taxon>Lachnospiraceae</taxon>
        <taxon>Pseudobutyrivibrio</taxon>
    </lineage>
</organism>
<dbReference type="InterPro" id="IPR043519">
    <property type="entry name" value="NT_sf"/>
</dbReference>
<dbReference type="Gene3D" id="3.30.460.10">
    <property type="entry name" value="Beta Polymerase, domain 2"/>
    <property type="match status" value="1"/>
</dbReference>
<name>A0A927U5N2_9FIRM</name>